<dbReference type="OrthoDB" id="2080269at2"/>
<name>A0A1J0A7U1_9ENTE</name>
<organism evidence="1 2">
    <name type="scientific">Vagococcus teuberi</name>
    <dbReference type="NCBI Taxonomy" id="519472"/>
    <lineage>
        <taxon>Bacteria</taxon>
        <taxon>Bacillati</taxon>
        <taxon>Bacillota</taxon>
        <taxon>Bacilli</taxon>
        <taxon>Lactobacillales</taxon>
        <taxon>Enterococcaceae</taxon>
        <taxon>Vagococcus</taxon>
    </lineage>
</organism>
<evidence type="ECO:0000313" key="2">
    <source>
        <dbReference type="Proteomes" id="UP000191200"/>
    </source>
</evidence>
<dbReference type="AlphaFoldDB" id="A0A1J0A7U1"/>
<dbReference type="RefSeq" id="WP_071457594.1">
    <property type="nucleotide sequence ID" value="NZ_CP017267.1"/>
</dbReference>
<keyword evidence="2" id="KW-1185">Reference proteome</keyword>
<protein>
    <submittedName>
        <fullName evidence="1">Uncharacterized protein</fullName>
    </submittedName>
</protein>
<dbReference type="EMBL" id="CP017267">
    <property type="protein sequence ID" value="APB31986.1"/>
    <property type="molecule type" value="Genomic_DNA"/>
</dbReference>
<sequence length="69" mass="7957">MLDFNGIKKELAYVTFLNTEYPYPMNLVSLRSELNATSIQSRYPVFYESVTNSIDFLAKELGLPIITIY</sequence>
<dbReference type="Proteomes" id="UP000191200">
    <property type="component" value="Chromosome"/>
</dbReference>
<gene>
    <name evidence="1" type="ORF">BHY08_09305</name>
</gene>
<reference evidence="1 2" key="1">
    <citation type="submission" date="2016-09" db="EMBL/GenBank/DDBJ databases">
        <title>Vagococcus teuberi sp. nov., isolated from the Malian artisanal sour milk fene.</title>
        <authorList>
            <person name="Wullschleger S."/>
            <person name="Seifert C."/>
            <person name="Baumgartner S."/>
            <person name="Lacroix C."/>
            <person name="Bonfoh B."/>
            <person name="Stevens M.J."/>
            <person name="Meile L."/>
        </authorList>
    </citation>
    <scope>NUCLEOTIDE SEQUENCE [LARGE SCALE GENOMIC DNA]</scope>
    <source>
        <strain evidence="1 2">DSM 21459</strain>
    </source>
</reference>
<proteinExistence type="predicted"/>
<evidence type="ECO:0000313" key="1">
    <source>
        <dbReference type="EMBL" id="APB31986.1"/>
    </source>
</evidence>
<accession>A0A1J0A7U1</accession>
<dbReference type="KEGG" id="vte:BHY08_09305"/>